<dbReference type="GO" id="GO:0050661">
    <property type="term" value="F:NADP binding"/>
    <property type="evidence" value="ECO:0007669"/>
    <property type="project" value="InterPro"/>
</dbReference>
<keyword evidence="4 8" id="KW-0521">NADP</keyword>
<evidence type="ECO:0000259" key="11">
    <source>
        <dbReference type="Pfam" id="PF18317"/>
    </source>
</evidence>
<dbReference type="Pfam" id="PF18317">
    <property type="entry name" value="SDH_C"/>
    <property type="match status" value="1"/>
</dbReference>
<dbReference type="Gene3D" id="3.40.50.720">
    <property type="entry name" value="NAD(P)-binding Rossmann-like Domain"/>
    <property type="match status" value="1"/>
</dbReference>
<feature type="domain" description="SDH C-terminal" evidence="11">
    <location>
        <begin position="261"/>
        <end position="291"/>
    </location>
</feature>
<comment type="similarity">
    <text evidence="8">Belongs to the shikimate dehydrogenase family.</text>
</comment>
<evidence type="ECO:0000256" key="6">
    <source>
        <dbReference type="ARBA" id="ARBA00023141"/>
    </source>
</evidence>
<dbReference type="AlphaFoldDB" id="A0A2P5K9N5"/>
<keyword evidence="6 8" id="KW-0057">Aromatic amino acid biosynthesis</keyword>
<evidence type="ECO:0000256" key="3">
    <source>
        <dbReference type="ARBA" id="ARBA00022605"/>
    </source>
</evidence>
<dbReference type="HAMAP" id="MF_00222">
    <property type="entry name" value="Shikimate_DH_AroE"/>
    <property type="match status" value="1"/>
</dbReference>
<dbReference type="InterPro" id="IPR006151">
    <property type="entry name" value="Shikm_DH/Glu-tRNA_Rdtase"/>
</dbReference>
<dbReference type="NCBIfam" id="TIGR00507">
    <property type="entry name" value="aroE"/>
    <property type="match status" value="1"/>
</dbReference>
<feature type="binding site" evidence="8">
    <location>
        <position position="76"/>
    </location>
    <ligand>
        <name>shikimate</name>
        <dbReference type="ChEBI" id="CHEBI:36208"/>
    </ligand>
</feature>
<dbReference type="FunFam" id="3.40.50.10860:FF:000006">
    <property type="entry name" value="Shikimate dehydrogenase (NADP(+))"/>
    <property type="match status" value="1"/>
</dbReference>
<feature type="domain" description="Quinate/shikimate 5-dehydrogenase/glutamyl-tRNA reductase" evidence="9">
    <location>
        <begin position="136"/>
        <end position="213"/>
    </location>
</feature>
<dbReference type="UniPathway" id="UPA00053">
    <property type="reaction ID" value="UER00087"/>
</dbReference>
<evidence type="ECO:0000256" key="2">
    <source>
        <dbReference type="ARBA" id="ARBA00012962"/>
    </source>
</evidence>
<sequence>MNAPPAPAPAPGDQGLDRYAVIGNPVAHSKSPAIHANFAQQTGEPVKYDRILAPVNGFAQAVDAFMSAGGRGLNVTVPFKLQAYALATRRSARAEAAGAVNTLRFERVDGGRIEILGDNTDGVGLVTDVEAQPRVALSGARVLLLGAGGAARGVILPLLERRPRALTIVNRTAARTTELIERFAVFARAVGCTLEGGAPGVEHGVYDIVINATAGSLDGAVPVFAAACVGPGTLAYDMMYAAGPTVFMQHAARLGARTVDGLGMLVRQAAESFFVWRGVRPDPAPVLAALRASL</sequence>
<dbReference type="InterPro" id="IPR011342">
    <property type="entry name" value="Shikimate_DH"/>
</dbReference>
<gene>
    <name evidence="8" type="primary">aroE</name>
    <name evidence="12" type="ORF">B0O95_10864</name>
</gene>
<dbReference type="SUPFAM" id="SSF51735">
    <property type="entry name" value="NAD(P)-binding Rossmann-fold domains"/>
    <property type="match status" value="1"/>
</dbReference>
<feature type="domain" description="Shikimate dehydrogenase substrate binding N-terminal" evidence="10">
    <location>
        <begin position="21"/>
        <end position="103"/>
    </location>
</feature>
<comment type="catalytic activity">
    <reaction evidence="7 8">
        <text>shikimate + NADP(+) = 3-dehydroshikimate + NADPH + H(+)</text>
        <dbReference type="Rhea" id="RHEA:17737"/>
        <dbReference type="ChEBI" id="CHEBI:15378"/>
        <dbReference type="ChEBI" id="CHEBI:16630"/>
        <dbReference type="ChEBI" id="CHEBI:36208"/>
        <dbReference type="ChEBI" id="CHEBI:57783"/>
        <dbReference type="ChEBI" id="CHEBI:58349"/>
        <dbReference type="EC" id="1.1.1.25"/>
    </reaction>
</comment>
<dbReference type="Gene3D" id="3.40.50.10860">
    <property type="entry name" value="Leucine Dehydrogenase, chain A, domain 1"/>
    <property type="match status" value="1"/>
</dbReference>
<comment type="subunit">
    <text evidence="8">Homodimer.</text>
</comment>
<dbReference type="EC" id="1.1.1.25" evidence="2 8"/>
<dbReference type="GO" id="GO:0019632">
    <property type="term" value="P:shikimate metabolic process"/>
    <property type="evidence" value="ECO:0007669"/>
    <property type="project" value="InterPro"/>
</dbReference>
<dbReference type="EMBL" id="PRDW01000008">
    <property type="protein sequence ID" value="PPB83403.1"/>
    <property type="molecule type" value="Genomic_DNA"/>
</dbReference>
<protein>
    <recommendedName>
        <fullName evidence="2 8">Shikimate dehydrogenase (NADP(+))</fullName>
        <shortName evidence="8">SDH</shortName>
        <ecNumber evidence="2 8">1.1.1.25</ecNumber>
    </recommendedName>
</protein>
<dbReference type="GO" id="GO:0005829">
    <property type="term" value="C:cytosol"/>
    <property type="evidence" value="ECO:0007669"/>
    <property type="project" value="TreeGrafter"/>
</dbReference>
<reference evidence="12 13" key="1">
    <citation type="submission" date="2018-01" db="EMBL/GenBank/DDBJ databases">
        <title>Genomic Encyclopedia of Type Strains, Phase III (KMG-III): the genomes of soil and plant-associated and newly described type strains.</title>
        <authorList>
            <person name="Whitman W."/>
        </authorList>
    </citation>
    <scope>NUCLEOTIDE SEQUENCE [LARGE SCALE GENOMIC DNA]</scope>
    <source>
        <strain evidence="12 13">HKI456</strain>
    </source>
</reference>
<dbReference type="OrthoDB" id="9776868at2"/>
<dbReference type="SUPFAM" id="SSF53223">
    <property type="entry name" value="Aminoacid dehydrogenase-like, N-terminal domain"/>
    <property type="match status" value="1"/>
</dbReference>
<comment type="function">
    <text evidence="8">Involved in the biosynthesis of the chorismate, which leads to the biosynthesis of aromatic amino acids. Catalyzes the reversible NADPH linked reduction of 3-dehydroshikimate (DHSA) to yield shikimate (SA).</text>
</comment>
<dbReference type="InterPro" id="IPR013708">
    <property type="entry name" value="Shikimate_DH-bd_N"/>
</dbReference>
<dbReference type="GO" id="GO:0008652">
    <property type="term" value="P:amino acid biosynthetic process"/>
    <property type="evidence" value="ECO:0007669"/>
    <property type="project" value="UniProtKB-KW"/>
</dbReference>
<dbReference type="InterPro" id="IPR022893">
    <property type="entry name" value="Shikimate_DH_fam"/>
</dbReference>
<dbReference type="GO" id="GO:0009073">
    <property type="term" value="P:aromatic amino acid family biosynthetic process"/>
    <property type="evidence" value="ECO:0007669"/>
    <property type="project" value="UniProtKB-KW"/>
</dbReference>
<dbReference type="GO" id="GO:0004764">
    <property type="term" value="F:shikimate 3-dehydrogenase (NADP+) activity"/>
    <property type="evidence" value="ECO:0007669"/>
    <property type="project" value="UniProtKB-UniRule"/>
</dbReference>
<feature type="binding site" evidence="8">
    <location>
        <position position="240"/>
    </location>
    <ligand>
        <name>shikimate</name>
        <dbReference type="ChEBI" id="CHEBI:36208"/>
    </ligand>
</feature>
<evidence type="ECO:0000259" key="9">
    <source>
        <dbReference type="Pfam" id="PF01488"/>
    </source>
</evidence>
<feature type="binding site" evidence="8">
    <location>
        <begin position="146"/>
        <end position="150"/>
    </location>
    <ligand>
        <name>NADP(+)</name>
        <dbReference type="ChEBI" id="CHEBI:58349"/>
    </ligand>
</feature>
<evidence type="ECO:0000313" key="12">
    <source>
        <dbReference type="EMBL" id="PPB83403.1"/>
    </source>
</evidence>
<dbReference type="InterPro" id="IPR041121">
    <property type="entry name" value="SDH_C"/>
</dbReference>
<dbReference type="GO" id="GO:0009423">
    <property type="term" value="P:chorismate biosynthetic process"/>
    <property type="evidence" value="ECO:0007669"/>
    <property type="project" value="UniProtKB-UniRule"/>
</dbReference>
<proteinExistence type="inferred from homology"/>
<comment type="pathway">
    <text evidence="1 8">Metabolic intermediate biosynthesis; chorismate biosynthesis; chorismate from D-erythrose 4-phosphate and phosphoenolpyruvate: step 4/7.</text>
</comment>
<dbReference type="Proteomes" id="UP000243096">
    <property type="component" value="Unassembled WGS sequence"/>
</dbReference>
<feature type="binding site" evidence="8">
    <location>
        <begin position="29"/>
        <end position="31"/>
    </location>
    <ligand>
        <name>shikimate</name>
        <dbReference type="ChEBI" id="CHEBI:36208"/>
    </ligand>
</feature>
<dbReference type="Pfam" id="PF01488">
    <property type="entry name" value="Shikimate_DH"/>
    <property type="match status" value="1"/>
</dbReference>
<dbReference type="CDD" id="cd01065">
    <property type="entry name" value="NAD_bind_Shikimate_DH"/>
    <property type="match status" value="1"/>
</dbReference>
<dbReference type="RefSeq" id="WP_104077645.1">
    <property type="nucleotide sequence ID" value="NZ_CP062178.1"/>
</dbReference>
<dbReference type="PANTHER" id="PTHR21089">
    <property type="entry name" value="SHIKIMATE DEHYDROGENASE"/>
    <property type="match status" value="1"/>
</dbReference>
<dbReference type="InterPro" id="IPR036291">
    <property type="entry name" value="NAD(P)-bd_dom_sf"/>
</dbReference>
<keyword evidence="13" id="KW-1185">Reference proteome</keyword>
<evidence type="ECO:0000256" key="8">
    <source>
        <dbReference type="HAMAP-Rule" id="MF_00222"/>
    </source>
</evidence>
<evidence type="ECO:0000256" key="5">
    <source>
        <dbReference type="ARBA" id="ARBA00023002"/>
    </source>
</evidence>
<evidence type="ECO:0000259" key="10">
    <source>
        <dbReference type="Pfam" id="PF08501"/>
    </source>
</evidence>
<evidence type="ECO:0000256" key="4">
    <source>
        <dbReference type="ARBA" id="ARBA00022857"/>
    </source>
</evidence>
<dbReference type="InterPro" id="IPR046346">
    <property type="entry name" value="Aminoacid_DH-like_N_sf"/>
</dbReference>
<organism evidence="12 13">
    <name type="scientific">Mycetohabitans endofungorum</name>
    <dbReference type="NCBI Taxonomy" id="417203"/>
    <lineage>
        <taxon>Bacteria</taxon>
        <taxon>Pseudomonadati</taxon>
        <taxon>Pseudomonadota</taxon>
        <taxon>Betaproteobacteria</taxon>
        <taxon>Burkholderiales</taxon>
        <taxon>Burkholderiaceae</taxon>
        <taxon>Mycetohabitans</taxon>
    </lineage>
</organism>
<feature type="binding site" evidence="8">
    <location>
        <position position="238"/>
    </location>
    <ligand>
        <name>NADP(+)</name>
        <dbReference type="ChEBI" id="CHEBI:58349"/>
    </ligand>
</feature>
<dbReference type="Pfam" id="PF08501">
    <property type="entry name" value="Shikimate_dh_N"/>
    <property type="match status" value="1"/>
</dbReference>
<keyword evidence="3 8" id="KW-0028">Amino-acid biosynthesis</keyword>
<feature type="binding site" evidence="8">
    <location>
        <position position="101"/>
    </location>
    <ligand>
        <name>shikimate</name>
        <dbReference type="ChEBI" id="CHEBI:36208"/>
    </ligand>
</feature>
<feature type="binding site" evidence="8">
    <location>
        <begin position="170"/>
        <end position="175"/>
    </location>
    <ligand>
        <name>NADP(+)</name>
        <dbReference type="ChEBI" id="CHEBI:58349"/>
    </ligand>
</feature>
<comment type="caution">
    <text evidence="8">Lacks conserved residue(s) required for the propagation of feature annotation.</text>
</comment>
<feature type="binding site" evidence="8">
    <location>
        <position position="268"/>
    </location>
    <ligand>
        <name>shikimate</name>
        <dbReference type="ChEBI" id="CHEBI:36208"/>
    </ligand>
</feature>
<name>A0A2P5K9N5_9BURK</name>
<feature type="binding site" evidence="8">
    <location>
        <position position="261"/>
    </location>
    <ligand>
        <name>NADP(+)</name>
        <dbReference type="ChEBI" id="CHEBI:58349"/>
    </ligand>
</feature>
<evidence type="ECO:0000256" key="7">
    <source>
        <dbReference type="ARBA" id="ARBA00049442"/>
    </source>
</evidence>
<dbReference type="NCBIfam" id="NF001310">
    <property type="entry name" value="PRK00258.1-2"/>
    <property type="match status" value="1"/>
</dbReference>
<dbReference type="PANTHER" id="PTHR21089:SF1">
    <property type="entry name" value="BIFUNCTIONAL 3-DEHYDROQUINATE DEHYDRATASE_SHIKIMATE DEHYDROGENASE, CHLOROPLASTIC"/>
    <property type="match status" value="1"/>
</dbReference>
<feature type="binding site" evidence="8">
    <location>
        <position position="121"/>
    </location>
    <ligand>
        <name>shikimate</name>
        <dbReference type="ChEBI" id="CHEBI:36208"/>
    </ligand>
</feature>
<evidence type="ECO:0000256" key="1">
    <source>
        <dbReference type="ARBA" id="ARBA00004871"/>
    </source>
</evidence>
<evidence type="ECO:0000313" key="13">
    <source>
        <dbReference type="Proteomes" id="UP000243096"/>
    </source>
</evidence>
<keyword evidence="5 8" id="KW-0560">Oxidoreductase</keyword>
<feature type="active site" description="Proton acceptor" evidence="8">
    <location>
        <position position="80"/>
    </location>
</feature>
<comment type="caution">
    <text evidence="12">The sequence shown here is derived from an EMBL/GenBank/DDBJ whole genome shotgun (WGS) entry which is preliminary data.</text>
</comment>
<accession>A0A2P5K9N5</accession>